<gene>
    <name evidence="2" type="ORF">RND81_05G251100</name>
</gene>
<sequence>MLQIYNKTPVVGISTLICCAYRSTAMPPSSKVCENPTDIPVTALVFKLSDGRCLAYKERGVPKDAAKYKVIVVHGYDSSKDVYLPLSQEFIENHGLYIVTFDRPGYGESDPNPKRTVKSDTFDVQELADHLTLGSKFYVVGVSLGNYISWGFLKYLPHRLAGAALVVPVINYWWPSFPPEMVTKAFKMLPKRDQIKLWIAHHAPTLNKARQQGENESLYRDLKVGFGKWEFDPMEVECPFQGKQGGVHLWQGYEDRLIPYKLQRFVASKLGWIEYHEVPYGGHLIIHDNVLCEEIFQSLLLG</sequence>
<dbReference type="Proteomes" id="UP001443914">
    <property type="component" value="Unassembled WGS sequence"/>
</dbReference>
<comment type="caution">
    <text evidence="2">The sequence shown here is derived from an EMBL/GenBank/DDBJ whole genome shotgun (WGS) entry which is preliminary data.</text>
</comment>
<organism evidence="2 3">
    <name type="scientific">Saponaria officinalis</name>
    <name type="common">Common soapwort</name>
    <name type="synonym">Lychnis saponaria</name>
    <dbReference type="NCBI Taxonomy" id="3572"/>
    <lineage>
        <taxon>Eukaryota</taxon>
        <taxon>Viridiplantae</taxon>
        <taxon>Streptophyta</taxon>
        <taxon>Embryophyta</taxon>
        <taxon>Tracheophyta</taxon>
        <taxon>Spermatophyta</taxon>
        <taxon>Magnoliopsida</taxon>
        <taxon>eudicotyledons</taxon>
        <taxon>Gunneridae</taxon>
        <taxon>Pentapetalae</taxon>
        <taxon>Caryophyllales</taxon>
        <taxon>Caryophyllaceae</taxon>
        <taxon>Caryophylleae</taxon>
        <taxon>Saponaria</taxon>
    </lineage>
</organism>
<protein>
    <recommendedName>
        <fullName evidence="1">AB hydrolase-1 domain-containing protein</fullName>
    </recommendedName>
</protein>
<evidence type="ECO:0000313" key="3">
    <source>
        <dbReference type="Proteomes" id="UP001443914"/>
    </source>
</evidence>
<dbReference type="PANTHER" id="PTHR45763">
    <property type="entry name" value="HYDROLASE, ALPHA/BETA FOLD FAMILY PROTEIN, EXPRESSED-RELATED"/>
    <property type="match status" value="1"/>
</dbReference>
<dbReference type="InterPro" id="IPR000073">
    <property type="entry name" value="AB_hydrolase_1"/>
</dbReference>
<dbReference type="Pfam" id="PF12697">
    <property type="entry name" value="Abhydrolase_6"/>
    <property type="match status" value="1"/>
</dbReference>
<dbReference type="EMBL" id="JBDFQZ010000005">
    <property type="protein sequence ID" value="KAK9726998.1"/>
    <property type="molecule type" value="Genomic_DNA"/>
</dbReference>
<dbReference type="InterPro" id="IPR029058">
    <property type="entry name" value="AB_hydrolase_fold"/>
</dbReference>
<dbReference type="PANTHER" id="PTHR45763:SF51">
    <property type="entry name" value="ALPHA_BETA-HYDROLASES SUPERFAMILY PROTEIN"/>
    <property type="match status" value="1"/>
</dbReference>
<accession>A0AAW1L1K5</accession>
<feature type="domain" description="AB hydrolase-1" evidence="1">
    <location>
        <begin position="70"/>
        <end position="287"/>
    </location>
</feature>
<dbReference type="AlphaFoldDB" id="A0AAW1L1K5"/>
<keyword evidence="3" id="KW-1185">Reference proteome</keyword>
<proteinExistence type="predicted"/>
<dbReference type="SUPFAM" id="SSF53474">
    <property type="entry name" value="alpha/beta-Hydrolases"/>
    <property type="match status" value="1"/>
</dbReference>
<dbReference type="Gene3D" id="3.40.50.1820">
    <property type="entry name" value="alpha/beta hydrolase"/>
    <property type="match status" value="1"/>
</dbReference>
<name>A0AAW1L1K5_SAPOF</name>
<reference evidence="2" key="1">
    <citation type="submission" date="2024-03" db="EMBL/GenBank/DDBJ databases">
        <title>WGS assembly of Saponaria officinalis var. Norfolk2.</title>
        <authorList>
            <person name="Jenkins J."/>
            <person name="Shu S."/>
            <person name="Grimwood J."/>
            <person name="Barry K."/>
            <person name="Goodstein D."/>
            <person name="Schmutz J."/>
            <person name="Leebens-Mack J."/>
            <person name="Osbourn A."/>
        </authorList>
    </citation>
    <scope>NUCLEOTIDE SEQUENCE [LARGE SCALE GENOMIC DNA]</scope>
    <source>
        <strain evidence="2">JIC</strain>
    </source>
</reference>
<evidence type="ECO:0000259" key="1">
    <source>
        <dbReference type="Pfam" id="PF12697"/>
    </source>
</evidence>
<evidence type="ECO:0000313" key="2">
    <source>
        <dbReference type="EMBL" id="KAK9726998.1"/>
    </source>
</evidence>